<dbReference type="GO" id="GO:0005737">
    <property type="term" value="C:cytoplasm"/>
    <property type="evidence" value="ECO:0007669"/>
    <property type="project" value="UniProtKB-SubCell"/>
</dbReference>
<dbReference type="OrthoDB" id="9788394at2"/>
<accession>A0A250B1F9</accession>
<dbReference type="HAMAP" id="MF_00316">
    <property type="entry name" value="MobA"/>
    <property type="match status" value="1"/>
</dbReference>
<keyword evidence="1 8" id="KW-0963">Cytoplasm</keyword>
<comment type="domain">
    <text evidence="8">The N-terminal domain determines nucleotide recognition and specific binding, while the C-terminal domain determines the specific binding to the target protein.</text>
</comment>
<dbReference type="Pfam" id="PF12804">
    <property type="entry name" value="NTP_transf_3"/>
    <property type="match status" value="1"/>
</dbReference>
<evidence type="ECO:0000256" key="2">
    <source>
        <dbReference type="ARBA" id="ARBA00022679"/>
    </source>
</evidence>
<dbReference type="EMBL" id="CP014136">
    <property type="protein sequence ID" value="ATA19925.1"/>
    <property type="molecule type" value="Genomic_DNA"/>
</dbReference>
<feature type="binding site" evidence="8">
    <location>
        <position position="69"/>
    </location>
    <ligand>
        <name>GTP</name>
        <dbReference type="ChEBI" id="CHEBI:37565"/>
    </ligand>
</feature>
<dbReference type="GO" id="GO:0046872">
    <property type="term" value="F:metal ion binding"/>
    <property type="evidence" value="ECO:0007669"/>
    <property type="project" value="UniProtKB-KW"/>
</dbReference>
<dbReference type="GO" id="GO:1902758">
    <property type="term" value="P:bis(molybdopterin guanine dinucleotide)molybdenum biosynthetic process"/>
    <property type="evidence" value="ECO:0007669"/>
    <property type="project" value="TreeGrafter"/>
</dbReference>
<dbReference type="SUPFAM" id="SSF53448">
    <property type="entry name" value="Nucleotide-diphospho-sugar transferases"/>
    <property type="match status" value="1"/>
</dbReference>
<dbReference type="InterPro" id="IPR029044">
    <property type="entry name" value="Nucleotide-diphossugar_trans"/>
</dbReference>
<dbReference type="InterPro" id="IPR013482">
    <property type="entry name" value="Molybde_CF_guanTrfase"/>
</dbReference>
<dbReference type="AlphaFoldDB" id="A0A250B1F9"/>
<keyword evidence="6 8" id="KW-0342">GTP-binding</keyword>
<evidence type="ECO:0000256" key="1">
    <source>
        <dbReference type="ARBA" id="ARBA00022490"/>
    </source>
</evidence>
<comment type="similarity">
    <text evidence="8">Belongs to the MobA family.</text>
</comment>
<comment type="cofactor">
    <cofactor evidence="8">
        <name>Mg(2+)</name>
        <dbReference type="ChEBI" id="CHEBI:18420"/>
    </cofactor>
</comment>
<feature type="binding site" evidence="8">
    <location>
        <position position="51"/>
    </location>
    <ligand>
        <name>GTP</name>
        <dbReference type="ChEBI" id="CHEBI:37565"/>
    </ligand>
</feature>
<dbReference type="Proteomes" id="UP000217182">
    <property type="component" value="Chromosome"/>
</dbReference>
<evidence type="ECO:0000256" key="4">
    <source>
        <dbReference type="ARBA" id="ARBA00022741"/>
    </source>
</evidence>
<dbReference type="InterPro" id="IPR025877">
    <property type="entry name" value="MobA-like_NTP_Trfase"/>
</dbReference>
<feature type="binding site" evidence="8">
    <location>
        <position position="23"/>
    </location>
    <ligand>
        <name>GTP</name>
        <dbReference type="ChEBI" id="CHEBI:37565"/>
    </ligand>
</feature>
<comment type="subunit">
    <text evidence="8">Monomer.</text>
</comment>
<evidence type="ECO:0000256" key="6">
    <source>
        <dbReference type="ARBA" id="ARBA00023134"/>
    </source>
</evidence>
<protein>
    <recommendedName>
        <fullName evidence="8">Molybdenum cofactor guanylyltransferase</fullName>
        <shortName evidence="8">MoCo guanylyltransferase</shortName>
        <ecNumber evidence="8">2.7.7.77</ecNumber>
    </recommendedName>
    <alternativeName>
        <fullName evidence="8">GTP:molybdopterin guanylyltransferase</fullName>
    </alternativeName>
    <alternativeName>
        <fullName evidence="8">Mo-MPT guanylyltransferase</fullName>
    </alternativeName>
    <alternativeName>
        <fullName evidence="8">Molybdopterin guanylyltransferase</fullName>
    </alternativeName>
    <alternativeName>
        <fullName evidence="8">Molybdopterin-guanine dinucleotide synthase</fullName>
        <shortName evidence="8">MGD synthase</shortName>
    </alternativeName>
</protein>
<dbReference type="EC" id="2.7.7.77" evidence="8"/>
<keyword evidence="7 8" id="KW-0501">Molybdenum cofactor biosynthesis</keyword>
<proteinExistence type="inferred from homology"/>
<feature type="domain" description="MobA-like NTP transferase" evidence="9">
    <location>
        <begin position="7"/>
        <end position="156"/>
    </location>
</feature>
<comment type="function">
    <text evidence="8">Transfers a GMP moiety from GTP to Mo-molybdopterin (Mo-MPT) cofactor (Moco or molybdenum cofactor) to form Mo-molybdopterin guanine dinucleotide (Mo-MGD) cofactor.</text>
</comment>
<reference evidence="10 11" key="1">
    <citation type="submission" date="2016-01" db="EMBL/GenBank/DDBJ databases">
        <authorList>
            <person name="Oliw E.H."/>
        </authorList>
    </citation>
    <scope>NUCLEOTIDE SEQUENCE [LARGE SCALE GENOMIC DNA]</scope>
    <source>
        <strain evidence="10 11">FRB97</strain>
    </source>
</reference>
<dbReference type="PANTHER" id="PTHR19136">
    <property type="entry name" value="MOLYBDENUM COFACTOR GUANYLYLTRANSFERASE"/>
    <property type="match status" value="1"/>
</dbReference>
<keyword evidence="5 8" id="KW-0460">Magnesium</keyword>
<gene>
    <name evidence="8 10" type="primary">mobA</name>
    <name evidence="10" type="ORF">AWC35_11600</name>
</gene>
<dbReference type="NCBIfam" id="TIGR02665">
    <property type="entry name" value="molyb_mobA"/>
    <property type="match status" value="1"/>
</dbReference>
<dbReference type="Gene3D" id="3.90.550.10">
    <property type="entry name" value="Spore Coat Polysaccharide Biosynthesis Protein SpsA, Chain A"/>
    <property type="match status" value="1"/>
</dbReference>
<keyword evidence="10" id="KW-0548">Nucleotidyltransferase</keyword>
<comment type="subcellular location">
    <subcellularLocation>
        <location evidence="8">Cytoplasm</location>
    </subcellularLocation>
</comment>
<dbReference type="CDD" id="cd02503">
    <property type="entry name" value="MobA"/>
    <property type="match status" value="1"/>
</dbReference>
<keyword evidence="2 8" id="KW-0808">Transferase</keyword>
<name>A0A250B1F9_9GAMM</name>
<keyword evidence="3 8" id="KW-0479">Metal-binding</keyword>
<evidence type="ECO:0000256" key="5">
    <source>
        <dbReference type="ARBA" id="ARBA00022842"/>
    </source>
</evidence>
<dbReference type="KEGG" id="gqu:AWC35_11600"/>
<comment type="catalytic activity">
    <reaction evidence="8">
        <text>Mo-molybdopterin + GTP + H(+) = Mo-molybdopterin guanine dinucleotide + diphosphate</text>
        <dbReference type="Rhea" id="RHEA:34243"/>
        <dbReference type="ChEBI" id="CHEBI:15378"/>
        <dbReference type="ChEBI" id="CHEBI:33019"/>
        <dbReference type="ChEBI" id="CHEBI:37565"/>
        <dbReference type="ChEBI" id="CHEBI:71302"/>
        <dbReference type="ChEBI" id="CHEBI:71310"/>
        <dbReference type="EC" id="2.7.7.77"/>
    </reaction>
</comment>
<dbReference type="GO" id="GO:0061603">
    <property type="term" value="F:molybdenum cofactor guanylyltransferase activity"/>
    <property type="evidence" value="ECO:0007669"/>
    <property type="project" value="UniProtKB-EC"/>
</dbReference>
<feature type="binding site" evidence="8">
    <location>
        <position position="99"/>
    </location>
    <ligand>
        <name>Mg(2+)</name>
        <dbReference type="ChEBI" id="CHEBI:18420"/>
    </ligand>
</feature>
<feature type="binding site" evidence="8">
    <location>
        <position position="99"/>
    </location>
    <ligand>
        <name>GTP</name>
        <dbReference type="ChEBI" id="CHEBI:37565"/>
    </ligand>
</feature>
<evidence type="ECO:0000256" key="8">
    <source>
        <dbReference type="HAMAP-Rule" id="MF_00316"/>
    </source>
</evidence>
<dbReference type="PANTHER" id="PTHR19136:SF81">
    <property type="entry name" value="MOLYBDENUM COFACTOR GUANYLYLTRANSFERASE"/>
    <property type="match status" value="1"/>
</dbReference>
<sequence length="197" mass="21101">MQTEITGIILAGGRGTRMGGVDKGLVQLGGIPLYQHVLSRLKPQVGQMAINANRNAARYRESGLAVIGDVDPDFAGPLAGMLAGLQYAATQWAVFAPCDVPGLPTDLVEQLWRQKGKALAAYASDGERDHPTLALLHTALAPALAGYLASGERKLMLFMNQINAQRVIFANQKAAFININTPADGQHWLQNRGMANE</sequence>
<evidence type="ECO:0000259" key="9">
    <source>
        <dbReference type="Pfam" id="PF12804"/>
    </source>
</evidence>
<evidence type="ECO:0000313" key="11">
    <source>
        <dbReference type="Proteomes" id="UP000217182"/>
    </source>
</evidence>
<keyword evidence="4 8" id="KW-0547">Nucleotide-binding</keyword>
<evidence type="ECO:0000256" key="3">
    <source>
        <dbReference type="ARBA" id="ARBA00022723"/>
    </source>
</evidence>
<feature type="binding site" evidence="8">
    <location>
        <begin position="10"/>
        <end position="12"/>
    </location>
    <ligand>
        <name>GTP</name>
        <dbReference type="ChEBI" id="CHEBI:37565"/>
    </ligand>
</feature>
<dbReference type="GO" id="GO:0005525">
    <property type="term" value="F:GTP binding"/>
    <property type="evidence" value="ECO:0007669"/>
    <property type="project" value="UniProtKB-UniRule"/>
</dbReference>
<evidence type="ECO:0000256" key="7">
    <source>
        <dbReference type="ARBA" id="ARBA00023150"/>
    </source>
</evidence>
<evidence type="ECO:0000313" key="10">
    <source>
        <dbReference type="EMBL" id="ATA19925.1"/>
    </source>
</evidence>
<dbReference type="RefSeq" id="WP_095846532.1">
    <property type="nucleotide sequence ID" value="NZ_CP014136.1"/>
</dbReference>
<keyword evidence="11" id="KW-1185">Reference proteome</keyword>
<organism evidence="10 11">
    <name type="scientific">Gibbsiella quercinecans</name>
    <dbReference type="NCBI Taxonomy" id="929813"/>
    <lineage>
        <taxon>Bacteria</taxon>
        <taxon>Pseudomonadati</taxon>
        <taxon>Pseudomonadota</taxon>
        <taxon>Gammaproteobacteria</taxon>
        <taxon>Enterobacterales</taxon>
        <taxon>Yersiniaceae</taxon>
        <taxon>Gibbsiella</taxon>
    </lineage>
</organism>